<dbReference type="Proteomes" id="UP000639643">
    <property type="component" value="Unassembled WGS sequence"/>
</dbReference>
<keyword evidence="3" id="KW-1185">Reference proteome</keyword>
<protein>
    <submittedName>
        <fullName evidence="2">Flavin-containing monooxygenase</fullName>
    </submittedName>
</protein>
<comment type="caution">
    <text evidence="2">The sequence shown here is derived from an EMBL/GenBank/DDBJ whole genome shotgun (WGS) entry which is preliminary data.</text>
</comment>
<name>A0A8H6JZK7_9PEZI</name>
<gene>
    <name evidence="2" type="ORF">CMUS01_11097</name>
</gene>
<reference evidence="2" key="1">
    <citation type="journal article" date="2020" name="Phytopathology">
        <title>Genome Sequence Resources of Colletotrichum truncatum, C. plurivorum, C. musicola, and C. sojae: Four Species Pathogenic to Soybean (Glycine max).</title>
        <authorList>
            <person name="Rogerio F."/>
            <person name="Boufleur T.R."/>
            <person name="Ciampi-Guillardi M."/>
            <person name="Sukno S.A."/>
            <person name="Thon M.R."/>
            <person name="Massola Junior N.S."/>
            <person name="Baroncelli R."/>
        </authorList>
    </citation>
    <scope>NUCLEOTIDE SEQUENCE</scope>
    <source>
        <strain evidence="2">LFN0074</strain>
    </source>
</reference>
<dbReference type="OrthoDB" id="74360at2759"/>
<dbReference type="GO" id="GO:0004497">
    <property type="term" value="F:monooxygenase activity"/>
    <property type="evidence" value="ECO:0007669"/>
    <property type="project" value="UniProtKB-KW"/>
</dbReference>
<keyword evidence="2" id="KW-0560">Oxidoreductase</keyword>
<evidence type="ECO:0000313" key="3">
    <source>
        <dbReference type="Proteomes" id="UP000639643"/>
    </source>
</evidence>
<dbReference type="EMBL" id="WIGM01000545">
    <property type="protein sequence ID" value="KAF6822384.1"/>
    <property type="molecule type" value="Genomic_DNA"/>
</dbReference>
<accession>A0A8H6JZK7</accession>
<feature type="region of interest" description="Disordered" evidence="1">
    <location>
        <begin position="1"/>
        <end position="22"/>
    </location>
</feature>
<evidence type="ECO:0000256" key="1">
    <source>
        <dbReference type="SAM" id="MobiDB-lite"/>
    </source>
</evidence>
<evidence type="ECO:0000313" key="2">
    <source>
        <dbReference type="EMBL" id="KAF6822384.1"/>
    </source>
</evidence>
<feature type="compositionally biased region" description="Polar residues" evidence="1">
    <location>
        <begin position="11"/>
        <end position="20"/>
    </location>
</feature>
<organism evidence="2 3">
    <name type="scientific">Colletotrichum musicola</name>
    <dbReference type="NCBI Taxonomy" id="2175873"/>
    <lineage>
        <taxon>Eukaryota</taxon>
        <taxon>Fungi</taxon>
        <taxon>Dikarya</taxon>
        <taxon>Ascomycota</taxon>
        <taxon>Pezizomycotina</taxon>
        <taxon>Sordariomycetes</taxon>
        <taxon>Hypocreomycetidae</taxon>
        <taxon>Glomerellales</taxon>
        <taxon>Glomerellaceae</taxon>
        <taxon>Colletotrichum</taxon>
        <taxon>Colletotrichum orchidearum species complex</taxon>
    </lineage>
</organism>
<feature type="non-terminal residue" evidence="2">
    <location>
        <position position="100"/>
    </location>
</feature>
<dbReference type="AlphaFoldDB" id="A0A8H6JZK7"/>
<sequence>MMAENPLPATATLSAKTSMSGDEPTEQARVALYALNNALAAKKYDGLMACFFESQAFWRDQLALTYHLRTFLTPATIAAALLETKELRGIIGSINLSGSA</sequence>
<proteinExistence type="predicted"/>
<keyword evidence="2" id="KW-0503">Monooxygenase</keyword>